<proteinExistence type="predicted"/>
<dbReference type="EMBL" id="ACEC01000126">
    <property type="protein sequence ID" value="EEG28727.1"/>
    <property type="molecule type" value="Genomic_DNA"/>
</dbReference>
<keyword evidence="2" id="KW-1185">Reference proteome</keyword>
<dbReference type="STRING" id="537013.CLOSTMETH_03626"/>
<reference evidence="1 2" key="1">
    <citation type="submission" date="2009-01" db="EMBL/GenBank/DDBJ databases">
        <authorList>
            <person name="Fulton L."/>
            <person name="Clifton S."/>
            <person name="Fulton B."/>
            <person name="Xu J."/>
            <person name="Minx P."/>
            <person name="Pepin K.H."/>
            <person name="Johnson M."/>
            <person name="Bhonagiri V."/>
            <person name="Nash W.E."/>
            <person name="Mardis E.R."/>
            <person name="Wilson R.K."/>
        </authorList>
    </citation>
    <scope>NUCLEOTIDE SEQUENCE [LARGE SCALE GENOMIC DNA]</scope>
    <source>
        <strain evidence="1 2">DSM 5476</strain>
    </source>
</reference>
<name>C0EID2_9FIRM</name>
<evidence type="ECO:0000313" key="1">
    <source>
        <dbReference type="EMBL" id="EEG28727.1"/>
    </source>
</evidence>
<evidence type="ECO:0000313" key="2">
    <source>
        <dbReference type="Proteomes" id="UP000003340"/>
    </source>
</evidence>
<dbReference type="AlphaFoldDB" id="C0EID2"/>
<dbReference type="Proteomes" id="UP000003340">
    <property type="component" value="Unassembled WGS sequence"/>
</dbReference>
<sequence length="72" mass="8394">MATEESMSAILSATPTTRIHFLFIFVLLSLCPQRAGAPNVVLSPFRLLNSLDFYRIKSIDTFHYRRYYHKVK</sequence>
<protein>
    <submittedName>
        <fullName evidence="1">Uncharacterized protein</fullName>
    </submittedName>
</protein>
<dbReference type="HOGENOM" id="CLU_2715268_0_0_9"/>
<reference evidence="1 2" key="2">
    <citation type="submission" date="2009-02" db="EMBL/GenBank/DDBJ databases">
        <title>Draft genome sequence of Clostridium methylpentosum (DSM 5476).</title>
        <authorList>
            <person name="Sudarsanam P."/>
            <person name="Ley R."/>
            <person name="Guruge J."/>
            <person name="Turnbaugh P.J."/>
            <person name="Mahowald M."/>
            <person name="Liep D."/>
            <person name="Gordon J."/>
        </authorList>
    </citation>
    <scope>NUCLEOTIDE SEQUENCE [LARGE SCALE GENOMIC DNA]</scope>
    <source>
        <strain evidence="1 2">DSM 5476</strain>
    </source>
</reference>
<comment type="caution">
    <text evidence="1">The sequence shown here is derived from an EMBL/GenBank/DDBJ whole genome shotgun (WGS) entry which is preliminary data.</text>
</comment>
<gene>
    <name evidence="1" type="ORF">CLOSTMETH_03626</name>
</gene>
<organism evidence="1 2">
    <name type="scientific">[Clostridium] methylpentosum DSM 5476</name>
    <dbReference type="NCBI Taxonomy" id="537013"/>
    <lineage>
        <taxon>Bacteria</taxon>
        <taxon>Bacillati</taxon>
        <taxon>Bacillota</taxon>
        <taxon>Clostridia</taxon>
        <taxon>Eubacteriales</taxon>
        <taxon>Oscillospiraceae</taxon>
        <taxon>Oscillospiraceae incertae sedis</taxon>
    </lineage>
</organism>
<accession>C0EID2</accession>